<accession>A0AAV8PSM8</accession>
<comment type="caution">
    <text evidence="1">The sequence shown here is derived from an EMBL/GenBank/DDBJ whole genome shotgun (WGS) entry which is preliminary data.</text>
</comment>
<gene>
    <name evidence="1" type="ORF">OPV22_009446</name>
</gene>
<reference evidence="1 2" key="1">
    <citation type="submission" date="2022-12" db="EMBL/GenBank/DDBJ databases">
        <title>Chromosome-scale assembly of the Ensete ventricosum genome.</title>
        <authorList>
            <person name="Dussert Y."/>
            <person name="Stocks J."/>
            <person name="Wendawek A."/>
            <person name="Woldeyes F."/>
            <person name="Nichols R.A."/>
            <person name="Borrell J.S."/>
        </authorList>
    </citation>
    <scope>NUCLEOTIDE SEQUENCE [LARGE SCALE GENOMIC DNA]</scope>
    <source>
        <strain evidence="2">cv. Maze</strain>
        <tissue evidence="1">Seeds</tissue>
    </source>
</reference>
<dbReference type="EMBL" id="JAQQAF010000003">
    <property type="protein sequence ID" value="KAJ8498894.1"/>
    <property type="molecule type" value="Genomic_DNA"/>
</dbReference>
<dbReference type="AlphaFoldDB" id="A0AAV8PSM8"/>
<evidence type="ECO:0000313" key="1">
    <source>
        <dbReference type="EMBL" id="KAJ8498894.1"/>
    </source>
</evidence>
<proteinExistence type="predicted"/>
<keyword evidence="2" id="KW-1185">Reference proteome</keyword>
<dbReference type="Proteomes" id="UP001222027">
    <property type="component" value="Unassembled WGS sequence"/>
</dbReference>
<protein>
    <submittedName>
        <fullName evidence="1">Uncharacterized protein</fullName>
    </submittedName>
</protein>
<evidence type="ECO:0000313" key="2">
    <source>
        <dbReference type="Proteomes" id="UP001222027"/>
    </source>
</evidence>
<sequence length="73" mass="8234">MQPLTRILMISPTVAIEEETRSIQTSASISITDELQTNDQLLQAMASSKLDYEELSELGTLEGLGKQQFFWWA</sequence>
<name>A0AAV8PSM8_ENSVE</name>
<organism evidence="1 2">
    <name type="scientific">Ensete ventricosum</name>
    <name type="common">Abyssinian banana</name>
    <name type="synonym">Musa ensete</name>
    <dbReference type="NCBI Taxonomy" id="4639"/>
    <lineage>
        <taxon>Eukaryota</taxon>
        <taxon>Viridiplantae</taxon>
        <taxon>Streptophyta</taxon>
        <taxon>Embryophyta</taxon>
        <taxon>Tracheophyta</taxon>
        <taxon>Spermatophyta</taxon>
        <taxon>Magnoliopsida</taxon>
        <taxon>Liliopsida</taxon>
        <taxon>Zingiberales</taxon>
        <taxon>Musaceae</taxon>
        <taxon>Ensete</taxon>
    </lineage>
</organism>